<sequence>MRGLRGAVKAPPTITARTYGRGMPRLALALRRRLSELVDPPRLLLAAKVAGAAAIAWMLAPFVPFTDSEYSYYAPLGVLISMYSTLAGSMRAGLETLAGLAVGIAWGFVGIALLIAGAPSLVAVAVVTGAGTVCAGLSVLGSGRDWIPIAALFVLLVGNADVQSYSSSYLITTAFGVVVGLVVNLVVVPPLSIGRATARLNALRDEIGDVLRDAAHALGERTVDADRLRRRIAELTATADAVAAEVAEAVRSQRGNPRARHARTDVEIGRRRLDALRAVAVATGELADSLARLTLDAGLGRAQRRALAEAVAACAEHTATPIEDAAFVERLRAADAALAVYRRRIRHSSRWGALDRWEAAVSLRRIIDASRPFAEAR</sequence>
<comment type="caution">
    <text evidence="2">The sequence shown here is derived from an EMBL/GenBank/DDBJ whole genome shotgun (WGS) entry which is preliminary data.</text>
</comment>
<keyword evidence="1" id="KW-1133">Transmembrane helix</keyword>
<gene>
    <name evidence="2" type="ORF">GCM10009862_01930</name>
</gene>
<evidence type="ECO:0000313" key="3">
    <source>
        <dbReference type="Proteomes" id="UP001500274"/>
    </source>
</evidence>
<evidence type="ECO:0000256" key="1">
    <source>
        <dbReference type="SAM" id="Phobius"/>
    </source>
</evidence>
<reference evidence="3" key="1">
    <citation type="journal article" date="2019" name="Int. J. Syst. Evol. Microbiol.">
        <title>The Global Catalogue of Microorganisms (GCM) 10K type strain sequencing project: providing services to taxonomists for standard genome sequencing and annotation.</title>
        <authorList>
            <consortium name="The Broad Institute Genomics Platform"/>
            <consortium name="The Broad Institute Genome Sequencing Center for Infectious Disease"/>
            <person name="Wu L."/>
            <person name="Ma J."/>
        </authorList>
    </citation>
    <scope>NUCLEOTIDE SEQUENCE [LARGE SCALE GENOMIC DNA]</scope>
    <source>
        <strain evidence="3">JCM 16365</strain>
    </source>
</reference>
<protein>
    <recommendedName>
        <fullName evidence="4">FUSC family protein</fullName>
    </recommendedName>
</protein>
<dbReference type="Proteomes" id="UP001500274">
    <property type="component" value="Unassembled WGS sequence"/>
</dbReference>
<evidence type="ECO:0000313" key="2">
    <source>
        <dbReference type="EMBL" id="GAA2566879.1"/>
    </source>
</evidence>
<proteinExistence type="predicted"/>
<keyword evidence="1" id="KW-0812">Transmembrane</keyword>
<accession>A0ABN3P548</accession>
<feature type="transmembrane region" description="Helical" evidence="1">
    <location>
        <begin position="168"/>
        <end position="191"/>
    </location>
</feature>
<keyword evidence="1" id="KW-0472">Membrane</keyword>
<evidence type="ECO:0008006" key="4">
    <source>
        <dbReference type="Google" id="ProtNLM"/>
    </source>
</evidence>
<name>A0ABN3P548_9MICO</name>
<dbReference type="EMBL" id="BAAARI010000001">
    <property type="protein sequence ID" value="GAA2566879.1"/>
    <property type="molecule type" value="Genomic_DNA"/>
</dbReference>
<feature type="transmembrane region" description="Helical" evidence="1">
    <location>
        <begin position="97"/>
        <end position="115"/>
    </location>
</feature>
<feature type="transmembrane region" description="Helical" evidence="1">
    <location>
        <begin position="41"/>
        <end position="60"/>
    </location>
</feature>
<organism evidence="2 3">
    <name type="scientific">Microbacterium binotii</name>
    <dbReference type="NCBI Taxonomy" id="462710"/>
    <lineage>
        <taxon>Bacteria</taxon>
        <taxon>Bacillati</taxon>
        <taxon>Actinomycetota</taxon>
        <taxon>Actinomycetes</taxon>
        <taxon>Micrococcales</taxon>
        <taxon>Microbacteriaceae</taxon>
        <taxon>Microbacterium</taxon>
    </lineage>
</organism>
<keyword evidence="3" id="KW-1185">Reference proteome</keyword>
<feature type="transmembrane region" description="Helical" evidence="1">
    <location>
        <begin position="121"/>
        <end position="139"/>
    </location>
</feature>